<keyword evidence="3" id="KW-0732">Signal</keyword>
<evidence type="ECO:0000259" key="8">
    <source>
        <dbReference type="PROSITE" id="PS50835"/>
    </source>
</evidence>
<dbReference type="PANTHER" id="PTHR11860:SF115">
    <property type="entry name" value="IMMUNOGLOBULIN SUBTYPE DOMAIN-CONTAINING PROTEIN"/>
    <property type="match status" value="1"/>
</dbReference>
<comment type="caution">
    <text evidence="9">The sequence shown here is derived from an EMBL/GenBank/DDBJ whole genome shotgun (WGS) entry which is preliminary data.</text>
</comment>
<dbReference type="GO" id="GO:0004888">
    <property type="term" value="F:transmembrane signaling receptor activity"/>
    <property type="evidence" value="ECO:0007669"/>
    <property type="project" value="TreeGrafter"/>
</dbReference>
<dbReference type="FunFam" id="2.60.40.10:FF:000370">
    <property type="entry name" value="CMRF35-like molecule 1"/>
    <property type="match status" value="1"/>
</dbReference>
<dbReference type="Pfam" id="PF07686">
    <property type="entry name" value="V-set"/>
    <property type="match status" value="1"/>
</dbReference>
<evidence type="ECO:0000256" key="5">
    <source>
        <dbReference type="ARBA" id="ARBA00023157"/>
    </source>
</evidence>
<dbReference type="InterPro" id="IPR013106">
    <property type="entry name" value="Ig_V-set"/>
</dbReference>
<proteinExistence type="predicted"/>
<dbReference type="PROSITE" id="PS50835">
    <property type="entry name" value="IG_LIKE"/>
    <property type="match status" value="1"/>
</dbReference>
<feature type="region of interest" description="Disordered" evidence="6">
    <location>
        <begin position="171"/>
        <end position="190"/>
    </location>
</feature>
<evidence type="ECO:0000313" key="10">
    <source>
        <dbReference type="Proteomes" id="UP000551758"/>
    </source>
</evidence>
<protein>
    <recommendedName>
        <fullName evidence="8">Ig-like domain-containing protein</fullName>
    </recommendedName>
</protein>
<comment type="subcellular location">
    <subcellularLocation>
        <location evidence="1">Membrane</location>
    </subcellularLocation>
</comment>
<feature type="transmembrane region" description="Helical" evidence="7">
    <location>
        <begin position="198"/>
        <end position="222"/>
    </location>
</feature>
<dbReference type="EMBL" id="JACDTQ010002282">
    <property type="protein sequence ID" value="KAF5919448.1"/>
    <property type="molecule type" value="Genomic_DNA"/>
</dbReference>
<evidence type="ECO:0000256" key="2">
    <source>
        <dbReference type="ARBA" id="ARBA00022692"/>
    </source>
</evidence>
<dbReference type="AlphaFoldDB" id="A0A7J7EUZ6"/>
<dbReference type="InterPro" id="IPR007110">
    <property type="entry name" value="Ig-like_dom"/>
</dbReference>
<dbReference type="SMART" id="SM00409">
    <property type="entry name" value="IG"/>
    <property type="match status" value="1"/>
</dbReference>
<dbReference type="InterPro" id="IPR050671">
    <property type="entry name" value="CD300_family_receptors"/>
</dbReference>
<evidence type="ECO:0000313" key="9">
    <source>
        <dbReference type="EMBL" id="KAF5919448.1"/>
    </source>
</evidence>
<feature type="domain" description="Ig-like" evidence="8">
    <location>
        <begin position="12"/>
        <end position="108"/>
    </location>
</feature>
<gene>
    <name evidence="9" type="ORF">HPG69_006048</name>
</gene>
<evidence type="ECO:0000256" key="7">
    <source>
        <dbReference type="SAM" id="Phobius"/>
    </source>
</evidence>
<dbReference type="InterPro" id="IPR003599">
    <property type="entry name" value="Ig_sub"/>
</dbReference>
<evidence type="ECO:0000256" key="1">
    <source>
        <dbReference type="ARBA" id="ARBA00004370"/>
    </source>
</evidence>
<dbReference type="Gene3D" id="2.60.40.10">
    <property type="entry name" value="Immunoglobulins"/>
    <property type="match status" value="1"/>
</dbReference>
<dbReference type="PANTHER" id="PTHR11860">
    <property type="entry name" value="POLYMERIC-IMMUNOGLOBULIN RECEPTOR"/>
    <property type="match status" value="1"/>
</dbReference>
<evidence type="ECO:0000256" key="3">
    <source>
        <dbReference type="ARBA" id="ARBA00022729"/>
    </source>
</evidence>
<keyword evidence="5" id="KW-1015">Disulfide bond</keyword>
<dbReference type="GO" id="GO:0005886">
    <property type="term" value="C:plasma membrane"/>
    <property type="evidence" value="ECO:0007669"/>
    <property type="project" value="TreeGrafter"/>
</dbReference>
<evidence type="ECO:0000256" key="4">
    <source>
        <dbReference type="ARBA" id="ARBA00023136"/>
    </source>
</evidence>
<dbReference type="CDD" id="cd05716">
    <property type="entry name" value="IgV_pIgR_like"/>
    <property type="match status" value="1"/>
</dbReference>
<dbReference type="SUPFAM" id="SSF48726">
    <property type="entry name" value="Immunoglobulin"/>
    <property type="match status" value="1"/>
</dbReference>
<dbReference type="Proteomes" id="UP000551758">
    <property type="component" value="Unassembled WGS sequence"/>
</dbReference>
<dbReference type="InterPro" id="IPR036179">
    <property type="entry name" value="Ig-like_dom_sf"/>
</dbReference>
<evidence type="ECO:0000256" key="6">
    <source>
        <dbReference type="SAM" id="MobiDB-lite"/>
    </source>
</evidence>
<feature type="compositionally biased region" description="Polar residues" evidence="6">
    <location>
        <begin position="295"/>
        <end position="310"/>
    </location>
</feature>
<name>A0A7J7EUZ6_DICBM</name>
<keyword evidence="7" id="KW-1133">Transmembrane helix</keyword>
<keyword evidence="2 7" id="KW-0812">Transmembrane</keyword>
<organism evidence="9 10">
    <name type="scientific">Diceros bicornis minor</name>
    <name type="common">South-central black rhinoceros</name>
    <dbReference type="NCBI Taxonomy" id="77932"/>
    <lineage>
        <taxon>Eukaryota</taxon>
        <taxon>Metazoa</taxon>
        <taxon>Chordata</taxon>
        <taxon>Craniata</taxon>
        <taxon>Vertebrata</taxon>
        <taxon>Euteleostomi</taxon>
        <taxon>Mammalia</taxon>
        <taxon>Eutheria</taxon>
        <taxon>Laurasiatheria</taxon>
        <taxon>Perissodactyla</taxon>
        <taxon>Rhinocerotidae</taxon>
        <taxon>Diceros</taxon>
    </lineage>
</organism>
<accession>A0A7J7EUZ6</accession>
<keyword evidence="10" id="KW-1185">Reference proteome</keyword>
<feature type="compositionally biased region" description="Low complexity" evidence="6">
    <location>
        <begin position="171"/>
        <end position="188"/>
    </location>
</feature>
<dbReference type="InterPro" id="IPR013783">
    <property type="entry name" value="Ig-like_fold"/>
</dbReference>
<feature type="region of interest" description="Disordered" evidence="6">
    <location>
        <begin position="287"/>
        <end position="323"/>
    </location>
</feature>
<reference evidence="9 10" key="1">
    <citation type="journal article" date="2020" name="Mol. Biol. Evol.">
        <title>Interspecific Gene Flow and the Evolution of Specialization in Black and White Rhinoceros.</title>
        <authorList>
            <person name="Moodley Y."/>
            <person name="Westbury M.V."/>
            <person name="Russo I.M."/>
            <person name="Gopalakrishnan S."/>
            <person name="Rakotoarivelo A."/>
            <person name="Olsen R.A."/>
            <person name="Prost S."/>
            <person name="Tunstall T."/>
            <person name="Ryder O.A."/>
            <person name="Dalen L."/>
            <person name="Bruford M.W."/>
        </authorList>
    </citation>
    <scope>NUCLEOTIDE SEQUENCE [LARGE SCALE GENOMIC DNA]</scope>
    <source>
        <strain evidence="9">SBR-YM</strain>
        <tissue evidence="9">Skin</tissue>
    </source>
</reference>
<dbReference type="Pfam" id="PF15330">
    <property type="entry name" value="SIT"/>
    <property type="match status" value="1"/>
</dbReference>
<keyword evidence="4 7" id="KW-0472">Membrane</keyword>
<sequence>MMLRTEAAVVVPASSLTRQVSTVSQTVTGTVGGSLSLQCRYEKEYTDNNKYWYKKSYFPPWKKKIVETTESERAVRSGRVSIRDHPANLTFTVTLQRLTEDDEGSYGCGIDASWLGVFRDPVFQVEVSVFPAPKSAPPTSISVAKTSTITTSAITTSAITTSAITTSATTTLATTTPATPSATRSTSSQEELQQTRGWGLQVLLSLLAVLLLLLGGTSLLAWRMVQRRIKAGENPEPLQNPSQAADPSEPCYVNLELQMCPLREEPVQQSQEEMVYSTVAAPREDLHYTSVVFDPQSQDSEANGTPSQRSPTKEPEYSVIKKT</sequence>